<dbReference type="RefSeq" id="WP_251225163.1">
    <property type="nucleotide sequence ID" value="NZ_JAMBOL010000041.1"/>
</dbReference>
<feature type="domain" description="Tripartite ATP-independent periplasmic transporters DctQ component" evidence="10">
    <location>
        <begin position="24"/>
        <end position="155"/>
    </location>
</feature>
<gene>
    <name evidence="11" type="ORF">M3202_20925</name>
</gene>
<keyword evidence="3" id="KW-1003">Cell membrane</keyword>
<evidence type="ECO:0000259" key="10">
    <source>
        <dbReference type="Pfam" id="PF04290"/>
    </source>
</evidence>
<comment type="similarity">
    <text evidence="8">Belongs to the TRAP transporter small permease family.</text>
</comment>
<comment type="subcellular location">
    <subcellularLocation>
        <location evidence="1">Cell inner membrane</location>
        <topology evidence="1">Multi-pass membrane protein</topology>
    </subcellularLocation>
</comment>
<protein>
    <submittedName>
        <fullName evidence="11">TRAP transporter small permease</fullName>
    </submittedName>
</protein>
<comment type="caution">
    <text evidence="11">The sequence shown here is derived from an EMBL/GenBank/DDBJ whole genome shotgun (WGS) entry which is preliminary data.</text>
</comment>
<dbReference type="AlphaFoldDB" id="A0A9X2ISF8"/>
<evidence type="ECO:0000313" key="11">
    <source>
        <dbReference type="EMBL" id="MCM3716513.1"/>
    </source>
</evidence>
<evidence type="ECO:0000256" key="4">
    <source>
        <dbReference type="ARBA" id="ARBA00022519"/>
    </source>
</evidence>
<feature type="transmembrane region" description="Helical" evidence="9">
    <location>
        <begin position="50"/>
        <end position="71"/>
    </location>
</feature>
<dbReference type="GO" id="GO:0015740">
    <property type="term" value="P:C4-dicarboxylate transport"/>
    <property type="evidence" value="ECO:0007669"/>
    <property type="project" value="TreeGrafter"/>
</dbReference>
<keyword evidence="7 9" id="KW-0472">Membrane</keyword>
<evidence type="ECO:0000256" key="3">
    <source>
        <dbReference type="ARBA" id="ARBA00022475"/>
    </source>
</evidence>
<evidence type="ECO:0000256" key="8">
    <source>
        <dbReference type="ARBA" id="ARBA00038436"/>
    </source>
</evidence>
<keyword evidence="6 9" id="KW-1133">Transmembrane helix</keyword>
<reference evidence="11" key="1">
    <citation type="submission" date="2022-05" db="EMBL/GenBank/DDBJ databases">
        <title>Comparative Genomics of Spacecraft Associated Microbes.</title>
        <authorList>
            <person name="Tran M.T."/>
            <person name="Wright A."/>
            <person name="Seuylemezian A."/>
            <person name="Eisen J."/>
            <person name="Coil D."/>
        </authorList>
    </citation>
    <scope>NUCLEOTIDE SEQUENCE</scope>
    <source>
        <strain evidence="11">214.1.1</strain>
    </source>
</reference>
<dbReference type="PANTHER" id="PTHR35011">
    <property type="entry name" value="2,3-DIKETO-L-GULONATE TRAP TRANSPORTER SMALL PERMEASE PROTEIN YIAM"/>
    <property type="match status" value="1"/>
</dbReference>
<dbReference type="GO" id="GO:0022857">
    <property type="term" value="F:transmembrane transporter activity"/>
    <property type="evidence" value="ECO:0007669"/>
    <property type="project" value="TreeGrafter"/>
</dbReference>
<feature type="transmembrane region" description="Helical" evidence="9">
    <location>
        <begin position="12"/>
        <end position="38"/>
    </location>
</feature>
<proteinExistence type="inferred from homology"/>
<dbReference type="GO" id="GO:0005886">
    <property type="term" value="C:plasma membrane"/>
    <property type="evidence" value="ECO:0007669"/>
    <property type="project" value="UniProtKB-SubCell"/>
</dbReference>
<evidence type="ECO:0000256" key="2">
    <source>
        <dbReference type="ARBA" id="ARBA00022448"/>
    </source>
</evidence>
<keyword evidence="12" id="KW-1185">Reference proteome</keyword>
<dbReference type="Pfam" id="PF04290">
    <property type="entry name" value="DctQ"/>
    <property type="match status" value="1"/>
</dbReference>
<feature type="transmembrane region" description="Helical" evidence="9">
    <location>
        <begin position="91"/>
        <end position="115"/>
    </location>
</feature>
<organism evidence="11 12">
    <name type="scientific">Halalkalibacter oceani</name>
    <dbReference type="NCBI Taxonomy" id="1653776"/>
    <lineage>
        <taxon>Bacteria</taxon>
        <taxon>Bacillati</taxon>
        <taxon>Bacillota</taxon>
        <taxon>Bacilli</taxon>
        <taxon>Bacillales</taxon>
        <taxon>Bacillaceae</taxon>
        <taxon>Halalkalibacter</taxon>
    </lineage>
</organism>
<keyword evidence="4" id="KW-0997">Cell inner membrane</keyword>
<keyword evidence="2" id="KW-0813">Transport</keyword>
<dbReference type="EMBL" id="JAMBOL010000041">
    <property type="protein sequence ID" value="MCM3716513.1"/>
    <property type="molecule type" value="Genomic_DNA"/>
</dbReference>
<dbReference type="Proteomes" id="UP001139179">
    <property type="component" value="Unassembled WGS sequence"/>
</dbReference>
<dbReference type="InterPro" id="IPR055348">
    <property type="entry name" value="DctQ"/>
</dbReference>
<evidence type="ECO:0000256" key="9">
    <source>
        <dbReference type="SAM" id="Phobius"/>
    </source>
</evidence>
<evidence type="ECO:0000256" key="7">
    <source>
        <dbReference type="ARBA" id="ARBA00023136"/>
    </source>
</evidence>
<dbReference type="PANTHER" id="PTHR35011:SF10">
    <property type="entry name" value="TRAP TRANSPORTER SMALL PERMEASE PROTEIN"/>
    <property type="match status" value="1"/>
</dbReference>
<sequence>MIDRLIKGILTGSSFIASVTLLFMMIIIVGEIIARVLFSHSFQVVHELSAYLLVAIIFVGAAFSFQSGSFVRIEILREKYPHKIKKIIEMIFMAILLIYLAVLTYFISILTINSYTLGSSSTSVMRTPLYLPQSLMMFGMLLFFVYVLLRFFKLIIHPGDPNERREE</sequence>
<accession>A0A9X2ISF8</accession>
<evidence type="ECO:0000256" key="6">
    <source>
        <dbReference type="ARBA" id="ARBA00022989"/>
    </source>
</evidence>
<evidence type="ECO:0000256" key="5">
    <source>
        <dbReference type="ARBA" id="ARBA00022692"/>
    </source>
</evidence>
<feature type="transmembrane region" description="Helical" evidence="9">
    <location>
        <begin position="135"/>
        <end position="156"/>
    </location>
</feature>
<name>A0A9X2ISF8_9BACI</name>
<keyword evidence="5 9" id="KW-0812">Transmembrane</keyword>
<evidence type="ECO:0000313" key="12">
    <source>
        <dbReference type="Proteomes" id="UP001139179"/>
    </source>
</evidence>
<dbReference type="InterPro" id="IPR007387">
    <property type="entry name" value="TRAP_DctQ"/>
</dbReference>
<evidence type="ECO:0000256" key="1">
    <source>
        <dbReference type="ARBA" id="ARBA00004429"/>
    </source>
</evidence>